<dbReference type="CDD" id="cd23659">
    <property type="entry name" value="USP_At3g01520-like"/>
    <property type="match status" value="1"/>
</dbReference>
<dbReference type="Gene3D" id="3.40.50.620">
    <property type="entry name" value="HUPs"/>
    <property type="match status" value="1"/>
</dbReference>
<dbReference type="Pfam" id="PF00582">
    <property type="entry name" value="Usp"/>
    <property type="match status" value="1"/>
</dbReference>
<evidence type="ECO:0000259" key="1">
    <source>
        <dbReference type="Pfam" id="PF00582"/>
    </source>
</evidence>
<dbReference type="InterPro" id="IPR014729">
    <property type="entry name" value="Rossmann-like_a/b/a_fold"/>
</dbReference>
<accession>A0ABP1FWS3</accession>
<dbReference type="SUPFAM" id="SSF52402">
    <property type="entry name" value="Adenine nucleotide alpha hydrolases-like"/>
    <property type="match status" value="1"/>
</dbReference>
<dbReference type="PANTHER" id="PTHR31964">
    <property type="entry name" value="ADENINE NUCLEOTIDE ALPHA HYDROLASES-LIKE SUPERFAMILY PROTEIN"/>
    <property type="match status" value="1"/>
</dbReference>
<proteinExistence type="predicted"/>
<dbReference type="InterPro" id="IPR006015">
    <property type="entry name" value="Universal_stress_UspA"/>
</dbReference>
<reference evidence="2 3" key="1">
    <citation type="submission" date="2024-06" db="EMBL/GenBank/DDBJ databases">
        <authorList>
            <person name="Kraege A."/>
            <person name="Thomma B."/>
        </authorList>
    </citation>
    <scope>NUCLEOTIDE SEQUENCE [LARGE SCALE GENOMIC DNA]</scope>
</reference>
<comment type="caution">
    <text evidence="2">The sequence shown here is derived from an EMBL/GenBank/DDBJ whole genome shotgun (WGS) entry which is preliminary data.</text>
</comment>
<evidence type="ECO:0000313" key="2">
    <source>
        <dbReference type="EMBL" id="CAL5224350.1"/>
    </source>
</evidence>
<name>A0ABP1FWS3_9CHLO</name>
<protein>
    <submittedName>
        <fullName evidence="2">G7024 protein</fullName>
    </submittedName>
</protein>
<dbReference type="InterPro" id="IPR006016">
    <property type="entry name" value="UspA"/>
</dbReference>
<keyword evidence="3" id="KW-1185">Reference proteome</keyword>
<organism evidence="2 3">
    <name type="scientific">Coccomyxa viridis</name>
    <dbReference type="NCBI Taxonomy" id="1274662"/>
    <lineage>
        <taxon>Eukaryota</taxon>
        <taxon>Viridiplantae</taxon>
        <taxon>Chlorophyta</taxon>
        <taxon>core chlorophytes</taxon>
        <taxon>Trebouxiophyceae</taxon>
        <taxon>Trebouxiophyceae incertae sedis</taxon>
        <taxon>Coccomyxaceae</taxon>
        <taxon>Coccomyxa</taxon>
    </lineage>
</organism>
<gene>
    <name evidence="2" type="primary">g7024</name>
    <name evidence="2" type="ORF">VP750_LOCUS6009</name>
</gene>
<dbReference type="EMBL" id="CAXHTA020000010">
    <property type="protein sequence ID" value="CAL5224350.1"/>
    <property type="molecule type" value="Genomic_DNA"/>
</dbReference>
<dbReference type="Proteomes" id="UP001497392">
    <property type="component" value="Unassembled WGS sequence"/>
</dbReference>
<feature type="domain" description="UspA" evidence="1">
    <location>
        <begin position="21"/>
        <end position="173"/>
    </location>
</feature>
<dbReference type="PRINTS" id="PR01438">
    <property type="entry name" value="UNVRSLSTRESS"/>
</dbReference>
<sequence length="174" mass="18725">MSRPADIAEMPGSNAAPSHERKTIVIAVDNSQVCKKAVNFVKDNFPQGYKYLLLHVQTKTMPPCLGNADAAALAFDMEAAIDEEREVDTQTFLLDIFKPQAASGGAEVGTVMLRINGDGSSAVGAAICQFVEKHQPAALAMMKENKSGFTRFFVGSVTRYCAVHSHVPVIIVPE</sequence>
<dbReference type="PANTHER" id="PTHR31964:SF113">
    <property type="entry name" value="USPA DOMAIN-CONTAINING PROTEIN"/>
    <property type="match status" value="1"/>
</dbReference>
<evidence type="ECO:0000313" key="3">
    <source>
        <dbReference type="Proteomes" id="UP001497392"/>
    </source>
</evidence>